<keyword evidence="2" id="KW-1185">Reference proteome</keyword>
<reference evidence="2" key="1">
    <citation type="journal article" date="2019" name="Int. J. Syst. Evol. Microbiol.">
        <title>The Global Catalogue of Microorganisms (GCM) 10K type strain sequencing project: providing services to taxonomists for standard genome sequencing and annotation.</title>
        <authorList>
            <consortium name="The Broad Institute Genomics Platform"/>
            <consortium name="The Broad Institute Genome Sequencing Center for Infectious Disease"/>
            <person name="Wu L."/>
            <person name="Ma J."/>
        </authorList>
    </citation>
    <scope>NUCLEOTIDE SEQUENCE [LARGE SCALE GENOMIC DNA]</scope>
    <source>
        <strain evidence="2">TBRC 7912</strain>
    </source>
</reference>
<dbReference type="EMBL" id="JBHSBC010000014">
    <property type="protein sequence ID" value="MFC3981748.1"/>
    <property type="molecule type" value="Genomic_DNA"/>
</dbReference>
<protein>
    <submittedName>
        <fullName evidence="1">Uncharacterized protein</fullName>
    </submittedName>
</protein>
<evidence type="ECO:0000313" key="2">
    <source>
        <dbReference type="Proteomes" id="UP001595698"/>
    </source>
</evidence>
<sequence length="48" mass="5024">MDSVEGAAGHPGERDAAVLNSFPTGAELDSYLLGAGPYYLLETDPVQE</sequence>
<dbReference type="Proteomes" id="UP001595698">
    <property type="component" value="Unassembled WGS sequence"/>
</dbReference>
<name>A0ABV8EZB8_9ACTN</name>
<accession>A0ABV8EZB8</accession>
<evidence type="ECO:0000313" key="1">
    <source>
        <dbReference type="EMBL" id="MFC3981748.1"/>
    </source>
</evidence>
<proteinExistence type="predicted"/>
<organism evidence="1 2">
    <name type="scientific">Streptosporangium jomthongense</name>
    <dbReference type="NCBI Taxonomy" id="1193683"/>
    <lineage>
        <taxon>Bacteria</taxon>
        <taxon>Bacillati</taxon>
        <taxon>Actinomycetota</taxon>
        <taxon>Actinomycetes</taxon>
        <taxon>Streptosporangiales</taxon>
        <taxon>Streptosporangiaceae</taxon>
        <taxon>Streptosporangium</taxon>
    </lineage>
</organism>
<gene>
    <name evidence="1" type="ORF">ACFOYY_16530</name>
</gene>
<comment type="caution">
    <text evidence="1">The sequence shown here is derived from an EMBL/GenBank/DDBJ whole genome shotgun (WGS) entry which is preliminary data.</text>
</comment>